<dbReference type="Pfam" id="PF03403">
    <property type="entry name" value="PAF-AH_p_II"/>
    <property type="match status" value="1"/>
</dbReference>
<evidence type="ECO:0000313" key="5">
    <source>
        <dbReference type="Proteomes" id="UP000051491"/>
    </source>
</evidence>
<dbReference type="InterPro" id="IPR029058">
    <property type="entry name" value="AB_hydrolase_fold"/>
</dbReference>
<proteinExistence type="predicted"/>
<dbReference type="PATRIC" id="fig|89059.3.peg.353"/>
<dbReference type="RefSeq" id="WP_010496463.1">
    <property type="nucleotide sequence ID" value="NZ_JQBK01000123.1"/>
</dbReference>
<evidence type="ECO:0000313" key="4">
    <source>
        <dbReference type="EMBL" id="KRN80074.1"/>
    </source>
</evidence>
<dbReference type="SUPFAM" id="SSF53474">
    <property type="entry name" value="alpha/beta-Hydrolases"/>
    <property type="match status" value="1"/>
</dbReference>
<dbReference type="Proteomes" id="UP000051491">
    <property type="component" value="Unassembled WGS sequence"/>
</dbReference>
<protein>
    <submittedName>
        <fullName evidence="4">Dienelactone hydrolase protein</fullName>
    </submittedName>
</protein>
<dbReference type="PANTHER" id="PTHR10272">
    <property type="entry name" value="PLATELET-ACTIVATING FACTOR ACETYLHYDROLASE"/>
    <property type="match status" value="1"/>
</dbReference>
<sequence length="298" mass="33125">MSKVTAQTITYIDHSRDDRPLKTTIWCPENLNLAHAGTYTGEKQPLILLSHGSGSNRISLAWLAIPLAEQGFIVASPDHYGNTFNDPLPEQFKRYWERPRDLSYLLSQLLQHYGPVIDQKKIYGIGFSLGAYSVMAIAGVNVDQNLIKKQENETLPADVVNQMPAFGKLTKKVVEADPAEVPTDLKDERFKKVVALSPALGTGIDSTQQTKNVDIPALIIAPGGDQIAPIAQNGRIYHKFLPQAIYRELPANVGHFIFLPVKKNYAAADAFWYQDAPSVDRQQIQQETITAVKKFLLS</sequence>
<evidence type="ECO:0000256" key="3">
    <source>
        <dbReference type="ARBA" id="ARBA00023098"/>
    </source>
</evidence>
<dbReference type="EMBL" id="JQBK01000123">
    <property type="protein sequence ID" value="KRN80074.1"/>
    <property type="molecule type" value="Genomic_DNA"/>
</dbReference>
<accession>A0A0R2K089</accession>
<dbReference type="PANTHER" id="PTHR10272:SF0">
    <property type="entry name" value="PLATELET-ACTIVATING FACTOR ACETYLHYDROLASE"/>
    <property type="match status" value="1"/>
</dbReference>
<dbReference type="Gene3D" id="3.40.50.1820">
    <property type="entry name" value="alpha/beta hydrolase"/>
    <property type="match status" value="1"/>
</dbReference>
<reference evidence="4 5" key="1">
    <citation type="journal article" date="2015" name="Genome Announc.">
        <title>Expanding the biotechnology potential of lactobacilli through comparative genomics of 213 strains and associated genera.</title>
        <authorList>
            <person name="Sun Z."/>
            <person name="Harris H.M."/>
            <person name="McCann A."/>
            <person name="Guo C."/>
            <person name="Argimon S."/>
            <person name="Zhang W."/>
            <person name="Yang X."/>
            <person name="Jeffery I.B."/>
            <person name="Cooney J.C."/>
            <person name="Kagawa T.F."/>
            <person name="Liu W."/>
            <person name="Song Y."/>
            <person name="Salvetti E."/>
            <person name="Wrobel A."/>
            <person name="Rasinkangas P."/>
            <person name="Parkhill J."/>
            <person name="Rea M.C."/>
            <person name="O'Sullivan O."/>
            <person name="Ritari J."/>
            <person name="Douillard F.P."/>
            <person name="Paul Ross R."/>
            <person name="Yang R."/>
            <person name="Briner A.E."/>
            <person name="Felis G.E."/>
            <person name="de Vos W.M."/>
            <person name="Barrangou R."/>
            <person name="Klaenhammer T.R."/>
            <person name="Caufield P.W."/>
            <person name="Cui Y."/>
            <person name="Zhang H."/>
            <person name="O'Toole P.W."/>
        </authorList>
    </citation>
    <scope>NUCLEOTIDE SEQUENCE [LARGE SCALE GENOMIC DNA]</scope>
    <source>
        <strain evidence="4 5">DSM 15353</strain>
    </source>
</reference>
<evidence type="ECO:0000256" key="2">
    <source>
        <dbReference type="ARBA" id="ARBA00022963"/>
    </source>
</evidence>
<name>A0A0R2K089_9LACO</name>
<dbReference type="InterPro" id="IPR016986">
    <property type="entry name" value="UCP031982_abhydr"/>
</dbReference>
<dbReference type="OrthoDB" id="9814760at2"/>
<organism evidence="4 5">
    <name type="scientific">Ligilactobacillus acidipiscis</name>
    <dbReference type="NCBI Taxonomy" id="89059"/>
    <lineage>
        <taxon>Bacteria</taxon>
        <taxon>Bacillati</taxon>
        <taxon>Bacillota</taxon>
        <taxon>Bacilli</taxon>
        <taxon>Lactobacillales</taxon>
        <taxon>Lactobacillaceae</taxon>
        <taxon>Ligilactobacillus</taxon>
    </lineage>
</organism>
<gene>
    <name evidence="4" type="ORF">IV43_GL000348</name>
</gene>
<dbReference type="STRING" id="89059.LAC1533_0936"/>
<keyword evidence="1 4" id="KW-0378">Hydrolase</keyword>
<dbReference type="AlphaFoldDB" id="A0A0R2K089"/>
<dbReference type="GO" id="GO:0016042">
    <property type="term" value="P:lipid catabolic process"/>
    <property type="evidence" value="ECO:0007669"/>
    <property type="project" value="UniProtKB-KW"/>
</dbReference>
<comment type="caution">
    <text evidence="4">The sequence shown here is derived from an EMBL/GenBank/DDBJ whole genome shotgun (WGS) entry which is preliminary data.</text>
</comment>
<dbReference type="GO" id="GO:0003847">
    <property type="term" value="F:1-alkyl-2-acetylglycerophosphocholine esterase activity"/>
    <property type="evidence" value="ECO:0007669"/>
    <property type="project" value="TreeGrafter"/>
</dbReference>
<keyword evidence="2" id="KW-0442">Lipid degradation</keyword>
<keyword evidence="3" id="KW-0443">Lipid metabolism</keyword>
<evidence type="ECO:0000256" key="1">
    <source>
        <dbReference type="ARBA" id="ARBA00022801"/>
    </source>
</evidence>
<dbReference type="PIRSF" id="PIRSF031982">
    <property type="entry name" value="UCP031982_abhydr"/>
    <property type="match status" value="1"/>
</dbReference>